<dbReference type="OrthoDB" id="5379943at2759"/>
<dbReference type="Gene3D" id="2.70.98.20">
    <property type="entry name" value="Copper amine oxidase, catalytic domain"/>
    <property type="match status" value="1"/>
</dbReference>
<organism evidence="17">
    <name type="scientific">Melampsora larici-populina (strain 98AG31 / pathotype 3-4-7)</name>
    <name type="common">Poplar leaf rust fungus</name>
    <dbReference type="NCBI Taxonomy" id="747676"/>
    <lineage>
        <taxon>Eukaryota</taxon>
        <taxon>Fungi</taxon>
        <taxon>Dikarya</taxon>
        <taxon>Basidiomycota</taxon>
        <taxon>Pucciniomycotina</taxon>
        <taxon>Pucciniomycetes</taxon>
        <taxon>Pucciniales</taxon>
        <taxon>Melampsoraceae</taxon>
        <taxon>Melampsora</taxon>
    </lineage>
</organism>
<protein>
    <recommendedName>
        <fullName evidence="13">Amine oxidase</fullName>
        <ecNumber evidence="13">1.4.3.-</ecNumber>
    </recommendedName>
</protein>
<feature type="active site" description="Schiff-base intermediate with substrate; via topaquinone" evidence="11">
    <location>
        <position position="290"/>
    </location>
</feature>
<dbReference type="InterPro" id="IPR015802">
    <property type="entry name" value="Cu_amine_oxidase_N3"/>
</dbReference>
<evidence type="ECO:0000256" key="1">
    <source>
        <dbReference type="ARBA" id="ARBA00001935"/>
    </source>
</evidence>
<dbReference type="InterPro" id="IPR000269">
    <property type="entry name" value="Cu_amine_oxidase"/>
</dbReference>
<evidence type="ECO:0000256" key="10">
    <source>
        <dbReference type="ARBA" id="ARBA00023211"/>
    </source>
</evidence>
<dbReference type="InterPro" id="IPR049948">
    <property type="entry name" value="Cu_Am_ox_TPQ-bd"/>
</dbReference>
<comment type="cofactor">
    <cofactor evidence="2">
        <name>Mn(2+)</name>
        <dbReference type="ChEBI" id="CHEBI:29035"/>
    </cofactor>
</comment>
<evidence type="ECO:0000256" key="3">
    <source>
        <dbReference type="ARBA" id="ARBA00001947"/>
    </source>
</evidence>
<dbReference type="EMBL" id="GL883121">
    <property type="protein sequence ID" value="EGG03899.1"/>
    <property type="molecule type" value="Genomic_DNA"/>
</dbReference>
<dbReference type="EC" id="1.4.3.-" evidence="13"/>
<evidence type="ECO:0000256" key="11">
    <source>
        <dbReference type="PIRSR" id="PIRSR600269-50"/>
    </source>
</evidence>
<dbReference type="RefSeq" id="XP_007412692.1">
    <property type="nucleotide sequence ID" value="XM_007412630.1"/>
</dbReference>
<evidence type="ECO:0000256" key="12">
    <source>
        <dbReference type="PIRSR" id="PIRSR600269-51"/>
    </source>
</evidence>
<feature type="domain" description="Copper amine oxidase catalytic" evidence="14">
    <location>
        <begin position="125"/>
        <end position="539"/>
    </location>
</feature>
<dbReference type="SUPFAM" id="SSF49998">
    <property type="entry name" value="Amine oxidase catalytic domain"/>
    <property type="match status" value="1"/>
</dbReference>
<dbReference type="Proteomes" id="UP000001072">
    <property type="component" value="Unassembled WGS sequence"/>
</dbReference>
<comment type="cofactor">
    <cofactor evidence="1">
        <name>Cu cation</name>
        <dbReference type="ChEBI" id="CHEBI:23378"/>
    </cofactor>
</comment>
<dbReference type="InParanoid" id="F4RU99"/>
<comment type="PTM">
    <text evidence="12 13">Topaquinone (TPQ) is generated by copper-dependent autoxidation of a specific tyrosyl residue.</text>
</comment>
<feature type="non-terminal residue" evidence="16">
    <location>
        <position position="1"/>
    </location>
</feature>
<evidence type="ECO:0000256" key="7">
    <source>
        <dbReference type="ARBA" id="ARBA00022772"/>
    </source>
</evidence>
<comment type="cofactor">
    <cofactor evidence="3">
        <name>Zn(2+)</name>
        <dbReference type="ChEBI" id="CHEBI:29105"/>
    </cofactor>
</comment>
<evidence type="ECO:0000256" key="9">
    <source>
        <dbReference type="ARBA" id="ARBA00023008"/>
    </source>
</evidence>
<feature type="active site" description="Proton acceptor" evidence="11">
    <location>
        <position position="205"/>
    </location>
</feature>
<evidence type="ECO:0000256" key="4">
    <source>
        <dbReference type="ARBA" id="ARBA00007983"/>
    </source>
</evidence>
<dbReference type="GO" id="GO:0048038">
    <property type="term" value="F:quinone binding"/>
    <property type="evidence" value="ECO:0007669"/>
    <property type="project" value="InterPro"/>
</dbReference>
<keyword evidence="10" id="KW-0464">Manganese</keyword>
<dbReference type="InterPro" id="IPR016182">
    <property type="entry name" value="Cu_amine_oxidase_N-reg"/>
</dbReference>
<evidence type="ECO:0000256" key="2">
    <source>
        <dbReference type="ARBA" id="ARBA00001936"/>
    </source>
</evidence>
<reference evidence="17" key="1">
    <citation type="journal article" date="2011" name="Proc. Natl. Acad. Sci. U.S.A.">
        <title>Obligate biotrophy features unraveled by the genomic analysis of rust fungi.</title>
        <authorList>
            <person name="Duplessis S."/>
            <person name="Cuomo C.A."/>
            <person name="Lin Y.-C."/>
            <person name="Aerts A."/>
            <person name="Tisserant E."/>
            <person name="Veneault-Fourrey C."/>
            <person name="Joly D.L."/>
            <person name="Hacquard S."/>
            <person name="Amselem J."/>
            <person name="Cantarel B.L."/>
            <person name="Chiu R."/>
            <person name="Coutinho P.M."/>
            <person name="Feau N."/>
            <person name="Field M."/>
            <person name="Frey P."/>
            <person name="Gelhaye E."/>
            <person name="Goldberg J."/>
            <person name="Grabherr M.G."/>
            <person name="Kodira C.D."/>
            <person name="Kohler A."/>
            <person name="Kuees U."/>
            <person name="Lindquist E.A."/>
            <person name="Lucas S.M."/>
            <person name="Mago R."/>
            <person name="Mauceli E."/>
            <person name="Morin E."/>
            <person name="Murat C."/>
            <person name="Pangilinan J.L."/>
            <person name="Park R."/>
            <person name="Pearson M."/>
            <person name="Quesneville H."/>
            <person name="Rouhier N."/>
            <person name="Sakthikumar S."/>
            <person name="Salamov A.A."/>
            <person name="Schmutz J."/>
            <person name="Selles B."/>
            <person name="Shapiro H."/>
            <person name="Tanguay P."/>
            <person name="Tuskan G.A."/>
            <person name="Henrissat B."/>
            <person name="Van de Peer Y."/>
            <person name="Rouze P."/>
            <person name="Ellis J.G."/>
            <person name="Dodds P.N."/>
            <person name="Schein J.E."/>
            <person name="Zhong S."/>
            <person name="Hamelin R.C."/>
            <person name="Grigoriev I.V."/>
            <person name="Szabo L.J."/>
            <person name="Martin F."/>
        </authorList>
    </citation>
    <scope>NUCLEOTIDE SEQUENCE [LARGE SCALE GENOMIC DNA]</scope>
    <source>
        <strain evidence="17">98AG31 / pathotype 3-4-7</strain>
    </source>
</reference>
<dbReference type="GeneID" id="18927665"/>
<evidence type="ECO:0000259" key="14">
    <source>
        <dbReference type="Pfam" id="PF01179"/>
    </source>
</evidence>
<dbReference type="InterPro" id="IPR036460">
    <property type="entry name" value="Cu_amine_oxidase_C_sf"/>
</dbReference>
<dbReference type="Pfam" id="PF01179">
    <property type="entry name" value="Cu_amine_oxid"/>
    <property type="match status" value="1"/>
</dbReference>
<dbReference type="GO" id="GO:0009308">
    <property type="term" value="P:amine metabolic process"/>
    <property type="evidence" value="ECO:0007669"/>
    <property type="project" value="UniProtKB-UniRule"/>
</dbReference>
<dbReference type="STRING" id="747676.F4RU99"/>
<dbReference type="KEGG" id="mlr:MELLADRAFT_37685"/>
<evidence type="ECO:0000256" key="13">
    <source>
        <dbReference type="RuleBase" id="RU000672"/>
    </source>
</evidence>
<keyword evidence="6 13" id="KW-0479">Metal-binding</keyword>
<name>F4RU99_MELLP</name>
<dbReference type="FunFam" id="2.70.98.20:FF:000006">
    <property type="entry name" value="Amine oxidase"/>
    <property type="match status" value="1"/>
</dbReference>
<evidence type="ECO:0000313" key="17">
    <source>
        <dbReference type="Proteomes" id="UP000001072"/>
    </source>
</evidence>
<dbReference type="InterPro" id="IPR015798">
    <property type="entry name" value="Cu_amine_oxidase_C"/>
</dbReference>
<dbReference type="PROSITE" id="PS01164">
    <property type="entry name" value="COPPER_AMINE_OXID_1"/>
    <property type="match status" value="1"/>
</dbReference>
<dbReference type="SUPFAM" id="SSF54416">
    <property type="entry name" value="Amine oxidase N-terminal region"/>
    <property type="match status" value="1"/>
</dbReference>
<evidence type="ECO:0000256" key="6">
    <source>
        <dbReference type="ARBA" id="ARBA00022723"/>
    </source>
</evidence>
<gene>
    <name evidence="16" type="ORF">MELLADRAFT_37685</name>
</gene>
<dbReference type="FunCoup" id="F4RU99">
    <property type="interactions" value="42"/>
</dbReference>
<comment type="cofactor">
    <cofactor evidence="13">
        <name>Cu cation</name>
        <dbReference type="ChEBI" id="CHEBI:23378"/>
    </cofactor>
    <text evidence="13">Contains 1 topaquinone per subunit.</text>
</comment>
<comment type="subunit">
    <text evidence="5">Homodimer.</text>
</comment>
<dbReference type="VEuPathDB" id="FungiDB:MELLADRAFT_37685"/>
<feature type="domain" description="Copper amine oxidase N3-terminal" evidence="15">
    <location>
        <begin position="3"/>
        <end position="90"/>
    </location>
</feature>
<dbReference type="Pfam" id="PF02728">
    <property type="entry name" value="Cu_amine_oxidN3"/>
    <property type="match status" value="1"/>
</dbReference>
<feature type="modified residue" description="2',4',5'-topaquinone" evidence="12">
    <location>
        <position position="290"/>
    </location>
</feature>
<dbReference type="Gene3D" id="3.10.450.40">
    <property type="match status" value="1"/>
</dbReference>
<evidence type="ECO:0000313" key="16">
    <source>
        <dbReference type="EMBL" id="EGG03899.1"/>
    </source>
</evidence>
<dbReference type="GO" id="GO:0005507">
    <property type="term" value="F:copper ion binding"/>
    <property type="evidence" value="ECO:0007669"/>
    <property type="project" value="InterPro"/>
</dbReference>
<keyword evidence="7 11" id="KW-0801">TPQ</keyword>
<proteinExistence type="inferred from homology"/>
<accession>F4RU99</accession>
<dbReference type="AlphaFoldDB" id="F4RU99"/>
<evidence type="ECO:0000256" key="5">
    <source>
        <dbReference type="ARBA" id="ARBA00011738"/>
    </source>
</evidence>
<evidence type="ECO:0000259" key="15">
    <source>
        <dbReference type="Pfam" id="PF02728"/>
    </source>
</evidence>
<dbReference type="HOGENOM" id="CLU_011500_3_2_1"/>
<comment type="similarity">
    <text evidence="4 13">Belongs to the copper/topaquinone oxidase family.</text>
</comment>
<keyword evidence="8 13" id="KW-0560">Oxidoreductase</keyword>
<evidence type="ECO:0000256" key="8">
    <source>
        <dbReference type="ARBA" id="ARBA00023002"/>
    </source>
</evidence>
<dbReference type="eggNOG" id="KOG1186">
    <property type="taxonomic scope" value="Eukaryota"/>
</dbReference>
<keyword evidence="17" id="KW-1185">Reference proteome</keyword>
<keyword evidence="9 13" id="KW-0186">Copper</keyword>
<sequence length="546" mass="61775">LISPEEIDEAEDLIRSNKHIQKLCQEVGVSPDQIACDGWAIGFDPELSFASPGRFQQCLMYARPEPDANIYAHPLDFVPVIDTLTKKLLQSIDNSLKFSGRDRIKPPWTRYEYLPEFSRPPLRPLHVIQPEGPSFELKGNQLYWQNWKIHVGFNHREGLVLNTIIFVYSSHFLVYRPMFYRMSLVEMVVPYGAPEAPHHSKFAFDVGEYGLGNLTNSLSLGCDCLGEIRYLNATNVSHSGKALVIKNAICIHEEDAGLLWKHTEVRPGGRSHSVRSRKLVISFICTIANYEYMFYWNFFQDGSINLDTKLSGILNLHLLGPDDPTGPHGVKVAPQIIAQYHTHTFSLRIDPMIDGQKNSILKTDIVALPNPTGSNENYLGNGFTSEKTVLKTTDEGAQDYDHHRDRNWTIINPNKLHYSTKEPIGYKIVCKDQPKMLVKMDSMVSKRAPFAKHDLFVTPYVENQFYPAGKLVTGTTSTPEDSIDDWLKGSKKIDNEDIVVYLTYGVNHLPTPEQFPIMPVEVLTVSLKPSGFFNFNPSLGKFLSST</sequence>
<dbReference type="PANTHER" id="PTHR10638:SF86">
    <property type="entry name" value="COPPER AMINE OXIDASE 1-RELATED"/>
    <property type="match status" value="1"/>
</dbReference>
<dbReference type="PANTHER" id="PTHR10638">
    <property type="entry name" value="COPPER AMINE OXIDASE"/>
    <property type="match status" value="1"/>
</dbReference>
<dbReference type="GO" id="GO:0008131">
    <property type="term" value="F:primary methylamine oxidase activity"/>
    <property type="evidence" value="ECO:0007669"/>
    <property type="project" value="InterPro"/>
</dbReference>